<reference evidence="1 2" key="1">
    <citation type="submission" date="2016-05" db="EMBL/GenBank/DDBJ databases">
        <authorList>
            <person name="Lavstsen T."/>
            <person name="Jespersen J.S."/>
        </authorList>
    </citation>
    <scope>NUCLEOTIDE SEQUENCE [LARGE SCALE GENOMIC DNA]</scope>
    <source>
        <strain evidence="1 2">SM-5815</strain>
    </source>
</reference>
<proteinExistence type="predicted"/>
<gene>
    <name evidence="1" type="ORF">A7X83_06130</name>
</gene>
<accession>A0A2W6J382</accession>
<evidence type="ECO:0000313" key="1">
    <source>
        <dbReference type="EMBL" id="PZS93369.1"/>
    </source>
</evidence>
<protein>
    <submittedName>
        <fullName evidence="1">Uncharacterized protein</fullName>
    </submittedName>
</protein>
<dbReference type="AlphaFoldDB" id="A0A2W6J382"/>
<dbReference type="EMBL" id="LXXM01000124">
    <property type="protein sequence ID" value="PZS93369.1"/>
    <property type="molecule type" value="Genomic_DNA"/>
</dbReference>
<organism evidence="1 2">
    <name type="scientific">Stenotrophomonas maltophilia</name>
    <name type="common">Pseudomonas maltophilia</name>
    <name type="synonym">Xanthomonas maltophilia</name>
    <dbReference type="NCBI Taxonomy" id="40324"/>
    <lineage>
        <taxon>Bacteria</taxon>
        <taxon>Pseudomonadati</taxon>
        <taxon>Pseudomonadota</taxon>
        <taxon>Gammaproteobacteria</taxon>
        <taxon>Lysobacterales</taxon>
        <taxon>Lysobacteraceae</taxon>
        <taxon>Stenotrophomonas</taxon>
        <taxon>Stenotrophomonas maltophilia group</taxon>
    </lineage>
</organism>
<dbReference type="Proteomes" id="UP000249614">
    <property type="component" value="Unassembled WGS sequence"/>
</dbReference>
<name>A0A2W6J382_STEMA</name>
<evidence type="ECO:0000313" key="2">
    <source>
        <dbReference type="Proteomes" id="UP000249614"/>
    </source>
</evidence>
<sequence>MANARIFLFNRLLLIDNRVDDGLKHLYWFRCQALGRILILFGRHRRRNQVLHGLGLGNIHHLWCQVLRFTDRLWLFRIIQEPIEQRRIGLIRNDGHHRSRRSHWLGCGLGLGGRIRLEEIKEVVCHGRRTDRAMARRCASTVDELRRARSWRLMW</sequence>
<comment type="caution">
    <text evidence="1">The sequence shown here is derived from an EMBL/GenBank/DDBJ whole genome shotgun (WGS) entry which is preliminary data.</text>
</comment>